<evidence type="ECO:0000256" key="1">
    <source>
        <dbReference type="PROSITE-ProRule" id="PRU10141"/>
    </source>
</evidence>
<keyword evidence="1" id="KW-0547">Nucleotide-binding</keyword>
<dbReference type="InterPro" id="IPR000719">
    <property type="entry name" value="Prot_kinase_dom"/>
</dbReference>
<dbReference type="PROSITE" id="PS50011">
    <property type="entry name" value="PROTEIN_KINASE_DOM"/>
    <property type="match status" value="1"/>
</dbReference>
<keyword evidence="1" id="KW-0067">ATP-binding</keyword>
<keyword evidence="4" id="KW-1185">Reference proteome</keyword>
<dbReference type="PANTHER" id="PTHR48011:SF32">
    <property type="entry name" value="MITOGEN-ACTIVATED PROTEIN KINASE KINASE KINASE NPK1-LIKE"/>
    <property type="match status" value="1"/>
</dbReference>
<comment type="caution">
    <text evidence="3">The sequence shown here is derived from an EMBL/GenBank/DDBJ whole genome shotgun (WGS) entry which is preliminary data.</text>
</comment>
<evidence type="ECO:0000313" key="4">
    <source>
        <dbReference type="Proteomes" id="UP000823775"/>
    </source>
</evidence>
<dbReference type="EMBL" id="JACEIK010000757">
    <property type="protein sequence ID" value="MCD7461812.1"/>
    <property type="molecule type" value="Genomic_DNA"/>
</dbReference>
<protein>
    <recommendedName>
        <fullName evidence="2">Protein kinase domain-containing protein</fullName>
    </recommendedName>
</protein>
<dbReference type="PANTHER" id="PTHR48011">
    <property type="entry name" value="CCR4-NOT TRANSCRIPTIONAL COMPLEX SUBUNIT CAF120-RELATED"/>
    <property type="match status" value="1"/>
</dbReference>
<dbReference type="PROSITE" id="PS00107">
    <property type="entry name" value="PROTEIN_KINASE_ATP"/>
    <property type="match status" value="1"/>
</dbReference>
<feature type="binding site" evidence="1">
    <location>
        <position position="36"/>
    </location>
    <ligand>
        <name>ATP</name>
        <dbReference type="ChEBI" id="CHEBI:30616"/>
    </ligand>
</feature>
<reference evidence="3 4" key="1">
    <citation type="journal article" date="2021" name="BMC Genomics">
        <title>Datura genome reveals duplications of psychoactive alkaloid biosynthetic genes and high mutation rate following tissue culture.</title>
        <authorList>
            <person name="Rajewski A."/>
            <person name="Carter-House D."/>
            <person name="Stajich J."/>
            <person name="Litt A."/>
        </authorList>
    </citation>
    <scope>NUCLEOTIDE SEQUENCE [LARGE SCALE GENOMIC DNA]</scope>
    <source>
        <strain evidence="3">AR-01</strain>
    </source>
</reference>
<evidence type="ECO:0000259" key="2">
    <source>
        <dbReference type="PROSITE" id="PS50011"/>
    </source>
</evidence>
<proteinExistence type="predicted"/>
<dbReference type="InterPro" id="IPR011009">
    <property type="entry name" value="Kinase-like_dom_sf"/>
</dbReference>
<dbReference type="SUPFAM" id="SSF56112">
    <property type="entry name" value="Protein kinase-like (PK-like)"/>
    <property type="match status" value="1"/>
</dbReference>
<sequence length="195" mass="22174">MAWKKLYVLGAGSYGKVYYAVKIDSYGLCASVAAVKCADFRRSISLQQEAQILTTLRGCPYVVQFFGADASIENAGDGMAYMTGTSTEQPGHSTMRLNLDPWFSYVKLYIWSLGALRAEMMTGSCIWIYHDTKDLQWKIMNEDPMIQVRFRDCQISWAVQLTHPQEDGRPSSCSNILLFSKLYVHRLLIRCLKLK</sequence>
<dbReference type="InterPro" id="IPR052751">
    <property type="entry name" value="Plant_MAPKKK"/>
</dbReference>
<feature type="domain" description="Protein kinase" evidence="2">
    <location>
        <begin position="3"/>
        <end position="195"/>
    </location>
</feature>
<dbReference type="InterPro" id="IPR017441">
    <property type="entry name" value="Protein_kinase_ATP_BS"/>
</dbReference>
<evidence type="ECO:0000313" key="3">
    <source>
        <dbReference type="EMBL" id="MCD7461812.1"/>
    </source>
</evidence>
<organism evidence="3 4">
    <name type="scientific">Datura stramonium</name>
    <name type="common">Jimsonweed</name>
    <name type="synonym">Common thornapple</name>
    <dbReference type="NCBI Taxonomy" id="4076"/>
    <lineage>
        <taxon>Eukaryota</taxon>
        <taxon>Viridiplantae</taxon>
        <taxon>Streptophyta</taxon>
        <taxon>Embryophyta</taxon>
        <taxon>Tracheophyta</taxon>
        <taxon>Spermatophyta</taxon>
        <taxon>Magnoliopsida</taxon>
        <taxon>eudicotyledons</taxon>
        <taxon>Gunneridae</taxon>
        <taxon>Pentapetalae</taxon>
        <taxon>asterids</taxon>
        <taxon>lamiids</taxon>
        <taxon>Solanales</taxon>
        <taxon>Solanaceae</taxon>
        <taxon>Solanoideae</taxon>
        <taxon>Datureae</taxon>
        <taxon>Datura</taxon>
    </lineage>
</organism>
<dbReference type="Proteomes" id="UP000823775">
    <property type="component" value="Unassembled WGS sequence"/>
</dbReference>
<gene>
    <name evidence="3" type="ORF">HAX54_047166</name>
</gene>
<name>A0ABS8SS79_DATST</name>
<dbReference type="Gene3D" id="3.30.200.20">
    <property type="entry name" value="Phosphorylase Kinase, domain 1"/>
    <property type="match status" value="1"/>
</dbReference>
<accession>A0ABS8SS79</accession>